<comment type="caution">
    <text evidence="1">The sequence shown here is derived from an EMBL/GenBank/DDBJ whole genome shotgun (WGS) entry which is preliminary data.</text>
</comment>
<name>A0AA38FC89_TAXCH</name>
<gene>
    <name evidence="1" type="ORF">KI387_039729</name>
</gene>
<feature type="non-terminal residue" evidence="1">
    <location>
        <position position="1"/>
    </location>
</feature>
<protein>
    <submittedName>
        <fullName evidence="1">Uncharacterized protein</fullName>
    </submittedName>
</protein>
<feature type="non-terminal residue" evidence="1">
    <location>
        <position position="108"/>
    </location>
</feature>
<proteinExistence type="predicted"/>
<dbReference type="AlphaFoldDB" id="A0AA38FC89"/>
<organism evidence="1 2">
    <name type="scientific">Taxus chinensis</name>
    <name type="common">Chinese yew</name>
    <name type="synonym">Taxus wallichiana var. chinensis</name>
    <dbReference type="NCBI Taxonomy" id="29808"/>
    <lineage>
        <taxon>Eukaryota</taxon>
        <taxon>Viridiplantae</taxon>
        <taxon>Streptophyta</taxon>
        <taxon>Embryophyta</taxon>
        <taxon>Tracheophyta</taxon>
        <taxon>Spermatophyta</taxon>
        <taxon>Pinopsida</taxon>
        <taxon>Pinidae</taxon>
        <taxon>Conifers II</taxon>
        <taxon>Cupressales</taxon>
        <taxon>Taxaceae</taxon>
        <taxon>Taxus</taxon>
    </lineage>
</organism>
<sequence length="108" mass="12869">TLTSHTSQLEDIWIHFRDEYIIRQRDYERLDVDEIFQYGIAEIPTDFQDDGEVLDEAYKTEGIANQPLPWIDWYQEECSNTKDRVGPILQRTYRWLATFGIKPKGVEQ</sequence>
<evidence type="ECO:0000313" key="2">
    <source>
        <dbReference type="Proteomes" id="UP000824469"/>
    </source>
</evidence>
<dbReference type="Proteomes" id="UP000824469">
    <property type="component" value="Unassembled WGS sequence"/>
</dbReference>
<evidence type="ECO:0000313" key="1">
    <source>
        <dbReference type="EMBL" id="KAH9296141.1"/>
    </source>
</evidence>
<dbReference type="EMBL" id="JAHRHJ020000011">
    <property type="protein sequence ID" value="KAH9296141.1"/>
    <property type="molecule type" value="Genomic_DNA"/>
</dbReference>
<keyword evidence="2" id="KW-1185">Reference proteome</keyword>
<accession>A0AA38FC89</accession>
<reference evidence="1 2" key="1">
    <citation type="journal article" date="2021" name="Nat. Plants">
        <title>The Taxus genome provides insights into paclitaxel biosynthesis.</title>
        <authorList>
            <person name="Xiong X."/>
            <person name="Gou J."/>
            <person name="Liao Q."/>
            <person name="Li Y."/>
            <person name="Zhou Q."/>
            <person name="Bi G."/>
            <person name="Li C."/>
            <person name="Du R."/>
            <person name="Wang X."/>
            <person name="Sun T."/>
            <person name="Guo L."/>
            <person name="Liang H."/>
            <person name="Lu P."/>
            <person name="Wu Y."/>
            <person name="Zhang Z."/>
            <person name="Ro D.K."/>
            <person name="Shang Y."/>
            <person name="Huang S."/>
            <person name="Yan J."/>
        </authorList>
    </citation>
    <scope>NUCLEOTIDE SEQUENCE [LARGE SCALE GENOMIC DNA]</scope>
    <source>
        <strain evidence="1">Ta-2019</strain>
    </source>
</reference>